<dbReference type="AlphaFoldDB" id="A0A3D9KZ10"/>
<dbReference type="RefSeq" id="WP_170148074.1">
    <property type="nucleotide sequence ID" value="NZ_QREG01000018.1"/>
</dbReference>
<dbReference type="Proteomes" id="UP000256779">
    <property type="component" value="Unassembled WGS sequence"/>
</dbReference>
<evidence type="ECO:0000256" key="1">
    <source>
        <dbReference type="ARBA" id="ARBA00022801"/>
    </source>
</evidence>
<dbReference type="Gene3D" id="2.60.40.10">
    <property type="entry name" value="Immunoglobulins"/>
    <property type="match status" value="1"/>
</dbReference>
<dbReference type="PANTHER" id="PTHR37398">
    <property type="entry name" value="ENDO-BETA-1,4-MANNANASE"/>
    <property type="match status" value="1"/>
</dbReference>
<gene>
    <name evidence="5" type="ORF">C7460_11859</name>
</gene>
<dbReference type="Pfam" id="PF00754">
    <property type="entry name" value="F5_F8_type_C"/>
    <property type="match status" value="1"/>
</dbReference>
<proteinExistence type="predicted"/>
<dbReference type="InterPro" id="IPR017853">
    <property type="entry name" value="GH"/>
</dbReference>
<feature type="chain" id="PRO_5017723326" evidence="3">
    <location>
        <begin position="19"/>
        <end position="872"/>
    </location>
</feature>
<dbReference type="NCBIfam" id="TIGR04183">
    <property type="entry name" value="Por_Secre_tail"/>
    <property type="match status" value="1"/>
</dbReference>
<dbReference type="SUPFAM" id="SSF49785">
    <property type="entry name" value="Galactose-binding domain-like"/>
    <property type="match status" value="1"/>
</dbReference>
<evidence type="ECO:0000259" key="4">
    <source>
        <dbReference type="PROSITE" id="PS50022"/>
    </source>
</evidence>
<dbReference type="GO" id="GO:0000272">
    <property type="term" value="P:polysaccharide catabolic process"/>
    <property type="evidence" value="ECO:0007669"/>
    <property type="project" value="InterPro"/>
</dbReference>
<name>A0A3D9KZ10_MARFU</name>
<evidence type="ECO:0000313" key="6">
    <source>
        <dbReference type="Proteomes" id="UP000256779"/>
    </source>
</evidence>
<accession>A0A3D9KZ10</accession>
<dbReference type="EMBL" id="QREG01000018">
    <property type="protein sequence ID" value="RED95282.1"/>
    <property type="molecule type" value="Genomic_DNA"/>
</dbReference>
<dbReference type="Pfam" id="PF00150">
    <property type="entry name" value="Cellulase"/>
    <property type="match status" value="1"/>
</dbReference>
<dbReference type="InterPro" id="IPR001547">
    <property type="entry name" value="Glyco_hydro_5"/>
</dbReference>
<comment type="caution">
    <text evidence="5">The sequence shown here is derived from an EMBL/GenBank/DDBJ whole genome shotgun (WGS) entry which is preliminary data.</text>
</comment>
<feature type="domain" description="F5/8 type C" evidence="4">
    <location>
        <begin position="554"/>
        <end position="690"/>
    </location>
</feature>
<protein>
    <submittedName>
        <fullName evidence="5">Putative secreted protein (Por secretion system target)</fullName>
    </submittedName>
</protein>
<evidence type="ECO:0000313" key="5">
    <source>
        <dbReference type="EMBL" id="RED95282.1"/>
    </source>
</evidence>
<organism evidence="5 6">
    <name type="scientific">Marinoscillum furvescens DSM 4134</name>
    <dbReference type="NCBI Taxonomy" id="1122208"/>
    <lineage>
        <taxon>Bacteria</taxon>
        <taxon>Pseudomonadati</taxon>
        <taxon>Bacteroidota</taxon>
        <taxon>Cytophagia</taxon>
        <taxon>Cytophagales</taxon>
        <taxon>Reichenbachiellaceae</taxon>
        <taxon>Marinoscillum</taxon>
    </lineage>
</organism>
<dbReference type="InterPro" id="IPR013783">
    <property type="entry name" value="Ig-like_fold"/>
</dbReference>
<keyword evidence="3" id="KW-0732">Signal</keyword>
<keyword evidence="2" id="KW-0326">Glycosidase</keyword>
<keyword evidence="6" id="KW-1185">Reference proteome</keyword>
<dbReference type="Gene3D" id="3.20.20.80">
    <property type="entry name" value="Glycosidases"/>
    <property type="match status" value="1"/>
</dbReference>
<dbReference type="SUPFAM" id="SSF51445">
    <property type="entry name" value="(Trans)glycosidases"/>
    <property type="match status" value="1"/>
</dbReference>
<keyword evidence="1" id="KW-0378">Hydrolase</keyword>
<dbReference type="PROSITE" id="PS50022">
    <property type="entry name" value="FA58C_3"/>
    <property type="match status" value="1"/>
</dbReference>
<sequence length="872" mass="96787">MKPFILSLLTFFSYYAHAQNSAPQAVSIPDTVVMLTLPTDFILSANGSSDPDGDELTYHWVVAGDTVANEATHTLQLAVNETDIRLIVTDPAGLKDTEDFTVFVGHPTNHGLNRITFRGNQSLFASGMNIAWHRFANDLTVFDAEAERYYRELMDSIASNGGNSLRWWLHTNGAKNPQVDTSGFVTGIEEATIQNMKLVLDLAYEYNLMISMCLWSFDMLQNNQQQDPERMKKLLEREENVQSYVDNALIPILRRLGDHPAVMTWEIFNEPEGMTSNFGWSSAGRVSMEVIQRFVNKCTGAIHREVPGAQVSNGSWSFKASSDVGPGFKNYYSDERLIAAGGDPDGTLDFYQVHYYPHHFGNDHSPFHRPADYWGLDKPIVIGEFPADTIAGKAKPRYSIEEAYELAVAYGYAGILSWSWSSTSDFNKDFSAHTAAGLRAAASMIPEALRIDNSGAPLNKTPWVVQQAAPFRSYLENLPTEVSYLDVNSLFADDQSEPLRFQVSAGDNWVTPTIQDGQLQLTFTNPPAATAQLQLKAYDTADWYAETGAVVMLASEKEAGNNLAHFKSITASSQSAGAFAEYANDGDPQTRWQSDYGTEQSLQVDLGATTIFNFLSIDWGPKYAKTYEVQVSSDGEQWSTLESVASSVGRPKVLAFDETKTARYVRLLMTDGNHNGNYQVDEISVEYWESNEAPTVLTAIEDYSVKVGQTKTINNYVRYNEVFADKEHPDLLTYGITNSNESLVSVVPSLGNVGIRFLFSEGAVGDATITLAAQDPFGATAEVSFQVSVTEQVLMAYQPKAQLLAPNPTGNWLTILEPGFEWMEVYDLQGNQLLRTKVLIGNMQLPDWPEGVYVVRLYGEQVSETKLIINHE</sequence>
<dbReference type="Gene3D" id="2.60.120.260">
    <property type="entry name" value="Galactose-binding domain-like"/>
    <property type="match status" value="1"/>
</dbReference>
<feature type="signal peptide" evidence="3">
    <location>
        <begin position="1"/>
        <end position="18"/>
    </location>
</feature>
<dbReference type="GO" id="GO:0004553">
    <property type="term" value="F:hydrolase activity, hydrolyzing O-glycosyl compounds"/>
    <property type="evidence" value="ECO:0007669"/>
    <property type="project" value="InterPro"/>
</dbReference>
<dbReference type="InterPro" id="IPR000421">
    <property type="entry name" value="FA58C"/>
</dbReference>
<evidence type="ECO:0000256" key="2">
    <source>
        <dbReference type="ARBA" id="ARBA00023295"/>
    </source>
</evidence>
<reference evidence="5 6" key="1">
    <citation type="submission" date="2018-07" db="EMBL/GenBank/DDBJ databases">
        <title>Genomic Encyclopedia of Type Strains, Phase IV (KMG-IV): sequencing the most valuable type-strain genomes for metagenomic binning, comparative biology and taxonomic classification.</title>
        <authorList>
            <person name="Goeker M."/>
        </authorList>
    </citation>
    <scope>NUCLEOTIDE SEQUENCE [LARGE SCALE GENOMIC DNA]</scope>
    <source>
        <strain evidence="5 6">DSM 4134</strain>
    </source>
</reference>
<dbReference type="InterPro" id="IPR026444">
    <property type="entry name" value="Secre_tail"/>
</dbReference>
<dbReference type="PANTHER" id="PTHR37398:SF3">
    <property type="entry name" value="GLYCOSIDE HYDROLASE FAMILY 5 DOMAIN-CONTAINING PROTEIN"/>
    <property type="match status" value="1"/>
</dbReference>
<evidence type="ECO:0000256" key="3">
    <source>
        <dbReference type="SAM" id="SignalP"/>
    </source>
</evidence>
<dbReference type="InterPro" id="IPR008979">
    <property type="entry name" value="Galactose-bd-like_sf"/>
</dbReference>